<keyword evidence="2" id="KW-1185">Reference proteome</keyword>
<name>A0A2A2JXI8_9BILA</name>
<accession>A0A2A2JXI8</accession>
<evidence type="ECO:0000313" key="1">
    <source>
        <dbReference type="EMBL" id="PAV66374.1"/>
    </source>
</evidence>
<reference evidence="1 2" key="1">
    <citation type="journal article" date="2017" name="Curr. Biol.">
        <title>Genome architecture and evolution of a unichromosomal asexual nematode.</title>
        <authorList>
            <person name="Fradin H."/>
            <person name="Zegar C."/>
            <person name="Gutwein M."/>
            <person name="Lucas J."/>
            <person name="Kovtun M."/>
            <person name="Corcoran D."/>
            <person name="Baugh L.R."/>
            <person name="Kiontke K."/>
            <person name="Gunsalus K."/>
            <person name="Fitch D.H."/>
            <person name="Piano F."/>
        </authorList>
    </citation>
    <scope>NUCLEOTIDE SEQUENCE [LARGE SCALE GENOMIC DNA]</scope>
    <source>
        <strain evidence="1">PF1309</strain>
    </source>
</reference>
<dbReference type="Proteomes" id="UP000218231">
    <property type="component" value="Unassembled WGS sequence"/>
</dbReference>
<proteinExistence type="predicted"/>
<protein>
    <submittedName>
        <fullName evidence="1">Uncharacterized protein</fullName>
    </submittedName>
</protein>
<comment type="caution">
    <text evidence="1">The sequence shown here is derived from an EMBL/GenBank/DDBJ whole genome shotgun (WGS) entry which is preliminary data.</text>
</comment>
<dbReference type="AlphaFoldDB" id="A0A2A2JXI8"/>
<sequence>MIAKSERLAVLSQGEQYALYGLPDFDDGQRLSYLALTRTGARNWAPWPSGPSLLCLADWLLQGQACLLSILLGQRERVSELATDYGPLTSCSSSSIRSNRSCGVT</sequence>
<evidence type="ECO:0000313" key="2">
    <source>
        <dbReference type="Proteomes" id="UP000218231"/>
    </source>
</evidence>
<dbReference type="EMBL" id="LIAE01010110">
    <property type="protein sequence ID" value="PAV66374.1"/>
    <property type="molecule type" value="Genomic_DNA"/>
</dbReference>
<gene>
    <name evidence="1" type="ORF">WR25_04293</name>
</gene>
<organism evidence="1 2">
    <name type="scientific">Diploscapter pachys</name>
    <dbReference type="NCBI Taxonomy" id="2018661"/>
    <lineage>
        <taxon>Eukaryota</taxon>
        <taxon>Metazoa</taxon>
        <taxon>Ecdysozoa</taxon>
        <taxon>Nematoda</taxon>
        <taxon>Chromadorea</taxon>
        <taxon>Rhabditida</taxon>
        <taxon>Rhabditina</taxon>
        <taxon>Rhabditomorpha</taxon>
        <taxon>Rhabditoidea</taxon>
        <taxon>Rhabditidae</taxon>
        <taxon>Diploscapter</taxon>
    </lineage>
</organism>